<dbReference type="EMBL" id="CADEAL010001079">
    <property type="protein sequence ID" value="CAB1428677.1"/>
    <property type="molecule type" value="Genomic_DNA"/>
</dbReference>
<sequence>MRCSRKSQYFLIGGECQSYSYSETSWKSQSFMTLQVKLNLSCKTETQKRTLFRHTEAALSRVRKIVK</sequence>
<dbReference type="Proteomes" id="UP001153269">
    <property type="component" value="Unassembled WGS sequence"/>
</dbReference>
<name>A0A9N7UDR3_PLEPL</name>
<evidence type="ECO:0000313" key="1">
    <source>
        <dbReference type="EMBL" id="CAB1428677.1"/>
    </source>
</evidence>
<comment type="caution">
    <text evidence="1">The sequence shown here is derived from an EMBL/GenBank/DDBJ whole genome shotgun (WGS) entry which is preliminary data.</text>
</comment>
<dbReference type="AlphaFoldDB" id="A0A9N7UDR3"/>
<proteinExistence type="predicted"/>
<evidence type="ECO:0000313" key="2">
    <source>
        <dbReference type="Proteomes" id="UP001153269"/>
    </source>
</evidence>
<accession>A0A9N7UDR3</accession>
<reference evidence="1" key="1">
    <citation type="submission" date="2020-03" db="EMBL/GenBank/DDBJ databases">
        <authorList>
            <person name="Weist P."/>
        </authorList>
    </citation>
    <scope>NUCLEOTIDE SEQUENCE</scope>
</reference>
<organism evidence="1 2">
    <name type="scientific">Pleuronectes platessa</name>
    <name type="common">European plaice</name>
    <dbReference type="NCBI Taxonomy" id="8262"/>
    <lineage>
        <taxon>Eukaryota</taxon>
        <taxon>Metazoa</taxon>
        <taxon>Chordata</taxon>
        <taxon>Craniata</taxon>
        <taxon>Vertebrata</taxon>
        <taxon>Euteleostomi</taxon>
        <taxon>Actinopterygii</taxon>
        <taxon>Neopterygii</taxon>
        <taxon>Teleostei</taxon>
        <taxon>Neoteleostei</taxon>
        <taxon>Acanthomorphata</taxon>
        <taxon>Carangaria</taxon>
        <taxon>Pleuronectiformes</taxon>
        <taxon>Pleuronectoidei</taxon>
        <taxon>Pleuronectidae</taxon>
        <taxon>Pleuronectes</taxon>
    </lineage>
</organism>
<protein>
    <submittedName>
        <fullName evidence="1">Uncharacterized protein</fullName>
    </submittedName>
</protein>
<gene>
    <name evidence="1" type="ORF">PLEPLA_LOCUS16651</name>
</gene>
<keyword evidence="2" id="KW-1185">Reference proteome</keyword>